<evidence type="ECO:0000256" key="2">
    <source>
        <dbReference type="ARBA" id="ARBA00006810"/>
    </source>
</evidence>
<dbReference type="GO" id="GO:0005886">
    <property type="term" value="C:plasma membrane"/>
    <property type="evidence" value="ECO:0007669"/>
    <property type="project" value="UniProtKB-SubCell"/>
</dbReference>
<dbReference type="Gene3D" id="1.20.120.220">
    <property type="entry name" value="ATP synthase, F0 complex, subunit A"/>
    <property type="match status" value="1"/>
</dbReference>
<evidence type="ECO:0000256" key="11">
    <source>
        <dbReference type="HAMAP-Rule" id="MF_01393"/>
    </source>
</evidence>
<keyword evidence="11" id="KW-1003">Cell membrane</keyword>
<protein>
    <recommendedName>
        <fullName evidence="11 12">ATP synthase subunit a</fullName>
    </recommendedName>
    <alternativeName>
        <fullName evidence="11">ATP synthase F0 sector subunit a</fullName>
    </alternativeName>
    <alternativeName>
        <fullName evidence="11">F-ATPase subunit 6</fullName>
    </alternativeName>
</protein>
<keyword evidence="4 11" id="KW-0138">CF(0)</keyword>
<dbReference type="GO" id="GO:0046933">
    <property type="term" value="F:proton-transporting ATP synthase activity, rotational mechanism"/>
    <property type="evidence" value="ECO:0007669"/>
    <property type="project" value="UniProtKB-UniRule"/>
</dbReference>
<accession>A0A8J3GNF8</accession>
<evidence type="ECO:0000256" key="12">
    <source>
        <dbReference type="RuleBase" id="RU000483"/>
    </source>
</evidence>
<evidence type="ECO:0000313" key="14">
    <source>
        <dbReference type="Proteomes" id="UP000617531"/>
    </source>
</evidence>
<reference evidence="13" key="2">
    <citation type="submission" date="2020-09" db="EMBL/GenBank/DDBJ databases">
        <authorList>
            <person name="Sun Q."/>
            <person name="Zhou Y."/>
        </authorList>
    </citation>
    <scope>NUCLEOTIDE SEQUENCE</scope>
    <source>
        <strain evidence="13">CGMCC 1.16548</strain>
    </source>
</reference>
<name>A0A8J3GNF8_9MICO</name>
<reference evidence="13" key="1">
    <citation type="journal article" date="2014" name="Int. J. Syst. Evol. Microbiol.">
        <title>Complete genome sequence of Corynebacterium casei LMG S-19264T (=DSM 44701T), isolated from a smear-ripened cheese.</title>
        <authorList>
            <consortium name="US DOE Joint Genome Institute (JGI-PGF)"/>
            <person name="Walter F."/>
            <person name="Albersmeier A."/>
            <person name="Kalinowski J."/>
            <person name="Ruckert C."/>
        </authorList>
    </citation>
    <scope>NUCLEOTIDE SEQUENCE</scope>
    <source>
        <strain evidence="13">CGMCC 1.16548</strain>
    </source>
</reference>
<feature type="transmembrane region" description="Helical" evidence="11">
    <location>
        <begin position="140"/>
        <end position="164"/>
    </location>
</feature>
<evidence type="ECO:0000256" key="4">
    <source>
        <dbReference type="ARBA" id="ARBA00022547"/>
    </source>
</evidence>
<keyword evidence="8 11" id="KW-0406">Ion transport</keyword>
<dbReference type="InterPro" id="IPR045083">
    <property type="entry name" value="ATP_synth_F0_asu_bact/mt"/>
</dbReference>
<gene>
    <name evidence="11 13" type="primary">atpB</name>
    <name evidence="13" type="ORF">GCM10011600_04730</name>
</gene>
<keyword evidence="9 11" id="KW-0472">Membrane</keyword>
<evidence type="ECO:0000256" key="7">
    <source>
        <dbReference type="ARBA" id="ARBA00022989"/>
    </source>
</evidence>
<evidence type="ECO:0000256" key="6">
    <source>
        <dbReference type="ARBA" id="ARBA00022781"/>
    </source>
</evidence>
<feature type="transmembrane region" description="Helical" evidence="11">
    <location>
        <begin position="81"/>
        <end position="102"/>
    </location>
</feature>
<dbReference type="GO" id="GO:0045259">
    <property type="term" value="C:proton-transporting ATP synthase complex"/>
    <property type="evidence" value="ECO:0007669"/>
    <property type="project" value="UniProtKB-KW"/>
</dbReference>
<dbReference type="Pfam" id="PF00119">
    <property type="entry name" value="ATP-synt_A"/>
    <property type="match status" value="1"/>
</dbReference>
<dbReference type="InterPro" id="IPR000568">
    <property type="entry name" value="ATP_synth_F0_asu"/>
</dbReference>
<feature type="transmembrane region" description="Helical" evidence="11">
    <location>
        <begin position="206"/>
        <end position="223"/>
    </location>
</feature>
<organism evidence="13 14">
    <name type="scientific">Pseudolysinimonas yzui</name>
    <dbReference type="NCBI Taxonomy" id="2708254"/>
    <lineage>
        <taxon>Bacteria</taxon>
        <taxon>Bacillati</taxon>
        <taxon>Actinomycetota</taxon>
        <taxon>Actinomycetes</taxon>
        <taxon>Micrococcales</taxon>
        <taxon>Microbacteriaceae</taxon>
        <taxon>Pseudolysinimonas</taxon>
    </lineage>
</organism>
<dbReference type="RefSeq" id="WP_229841827.1">
    <property type="nucleotide sequence ID" value="NZ_BNAI01000001.1"/>
</dbReference>
<feature type="transmembrane region" description="Helical" evidence="11">
    <location>
        <begin position="229"/>
        <end position="248"/>
    </location>
</feature>
<dbReference type="CDD" id="cd00310">
    <property type="entry name" value="ATP-synt_Fo_a_6"/>
    <property type="match status" value="1"/>
</dbReference>
<keyword evidence="3 11" id="KW-0813">Transport</keyword>
<dbReference type="PANTHER" id="PTHR11410:SF0">
    <property type="entry name" value="ATP SYNTHASE SUBUNIT A"/>
    <property type="match status" value="1"/>
</dbReference>
<evidence type="ECO:0000256" key="3">
    <source>
        <dbReference type="ARBA" id="ARBA00022448"/>
    </source>
</evidence>
<keyword evidence="6 11" id="KW-0375">Hydrogen ion transport</keyword>
<comment type="subcellular location">
    <subcellularLocation>
        <location evidence="11 12">Cell membrane</location>
        <topology evidence="11 12">Multi-pass membrane protein</topology>
    </subcellularLocation>
    <subcellularLocation>
        <location evidence="1">Membrane</location>
        <topology evidence="1">Multi-pass membrane protein</topology>
    </subcellularLocation>
</comment>
<feature type="transmembrane region" description="Helical" evidence="11">
    <location>
        <begin position="176"/>
        <end position="199"/>
    </location>
</feature>
<dbReference type="PRINTS" id="PR00123">
    <property type="entry name" value="ATPASEA"/>
</dbReference>
<dbReference type="NCBIfam" id="TIGR01131">
    <property type="entry name" value="ATP_synt_6_or_A"/>
    <property type="match status" value="1"/>
</dbReference>
<dbReference type="AlphaFoldDB" id="A0A8J3GNF8"/>
<dbReference type="InterPro" id="IPR035908">
    <property type="entry name" value="F0_ATP_A_sf"/>
</dbReference>
<comment type="caution">
    <text evidence="13">The sequence shown here is derived from an EMBL/GenBank/DDBJ whole genome shotgun (WGS) entry which is preliminary data.</text>
</comment>
<feature type="transmembrane region" description="Helical" evidence="11">
    <location>
        <begin position="108"/>
        <end position="128"/>
    </location>
</feature>
<proteinExistence type="inferred from homology"/>
<evidence type="ECO:0000256" key="9">
    <source>
        <dbReference type="ARBA" id="ARBA00023136"/>
    </source>
</evidence>
<evidence type="ECO:0000256" key="1">
    <source>
        <dbReference type="ARBA" id="ARBA00004141"/>
    </source>
</evidence>
<dbReference type="Proteomes" id="UP000617531">
    <property type="component" value="Unassembled WGS sequence"/>
</dbReference>
<evidence type="ECO:0000256" key="10">
    <source>
        <dbReference type="ARBA" id="ARBA00023310"/>
    </source>
</evidence>
<keyword evidence="7 11" id="KW-1133">Transmembrane helix</keyword>
<sequence>MEEFFPEPILFLNTPFEMNRILLIRMLVVVVLAVIFWVATRNLKVVPTKGQVVFETITGFVRNNIIIETLGEKDGRRFMPVLFTIFFLTLGLNITGVIPGLQIASTGLIGQALIMALVAYFTFIYAGMRRHGFRFFKNQTVLPGVPIFIVPVIAILEALSTFIIRPVTLTLRLTMNMVAGHMLLVLCFLATNFFFVTVLVEQGNPLGLLGVGTFAFGIAFTALEIFVAALQAFVFTILTAIYIQLALADEH</sequence>
<comment type="similarity">
    <text evidence="2 11 12">Belongs to the ATPase A chain family.</text>
</comment>
<keyword evidence="5 11" id="KW-0812">Transmembrane</keyword>
<keyword evidence="10 11" id="KW-0066">ATP synthesis</keyword>
<evidence type="ECO:0000256" key="8">
    <source>
        <dbReference type="ARBA" id="ARBA00023065"/>
    </source>
</evidence>
<dbReference type="EMBL" id="BNAI01000001">
    <property type="protein sequence ID" value="GHF07147.1"/>
    <property type="molecule type" value="Genomic_DNA"/>
</dbReference>
<dbReference type="HAMAP" id="MF_01393">
    <property type="entry name" value="ATP_synth_a_bact"/>
    <property type="match status" value="1"/>
</dbReference>
<feature type="transmembrane region" description="Helical" evidence="11">
    <location>
        <begin position="20"/>
        <end position="39"/>
    </location>
</feature>
<evidence type="ECO:0000256" key="5">
    <source>
        <dbReference type="ARBA" id="ARBA00022692"/>
    </source>
</evidence>
<dbReference type="SUPFAM" id="SSF81336">
    <property type="entry name" value="F1F0 ATP synthase subunit A"/>
    <property type="match status" value="1"/>
</dbReference>
<comment type="function">
    <text evidence="11 12">Key component of the proton channel; it plays a direct role in the translocation of protons across the membrane.</text>
</comment>
<evidence type="ECO:0000313" key="13">
    <source>
        <dbReference type="EMBL" id="GHF07147.1"/>
    </source>
</evidence>
<dbReference type="PANTHER" id="PTHR11410">
    <property type="entry name" value="ATP SYNTHASE SUBUNIT A"/>
    <property type="match status" value="1"/>
</dbReference>
<keyword evidence="14" id="KW-1185">Reference proteome</keyword>